<name>A0A5M3T9D6_LIMPL</name>
<evidence type="ECO:0008006" key="3">
    <source>
        <dbReference type="Google" id="ProtNLM"/>
    </source>
</evidence>
<evidence type="ECO:0000313" key="1">
    <source>
        <dbReference type="EMBL" id="GCE94608.1"/>
    </source>
</evidence>
<dbReference type="EMBL" id="BIMW01000102">
    <property type="protein sequence ID" value="GCE94608.1"/>
    <property type="molecule type" value="Genomic_DNA"/>
</dbReference>
<evidence type="ECO:0000313" key="2">
    <source>
        <dbReference type="Proteomes" id="UP000326169"/>
    </source>
</evidence>
<dbReference type="Proteomes" id="UP000326169">
    <property type="component" value="Unassembled WGS sequence"/>
</dbReference>
<dbReference type="GeneID" id="301683498"/>
<gene>
    <name evidence="1" type="ORF">NIES46_26670</name>
</gene>
<keyword evidence="2" id="KW-1185">Reference proteome</keyword>
<comment type="caution">
    <text evidence="1">The sequence shown here is derived from an EMBL/GenBank/DDBJ whole genome shotgun (WGS) entry which is preliminary data.</text>
</comment>
<proteinExistence type="predicted"/>
<sequence>MNVEVRYARSFLQDLTALDTDAYWRVYQIVFVKFPQINRLQELPEFRAVGSTGIFYRFTVDRYLIGLEMTGQIVKFMRILPKPHV</sequence>
<protein>
    <recommendedName>
        <fullName evidence="3">Cytotoxic translational repressor of toxin-antitoxin stability system</fullName>
    </recommendedName>
</protein>
<dbReference type="RefSeq" id="WP_006618635.1">
    <property type="nucleotide sequence ID" value="NZ_BIMW01000102.1"/>
</dbReference>
<reference evidence="1 2" key="1">
    <citation type="journal article" date="2019" name="J Genomics">
        <title>The Draft Genome of a Hydrogen-producing Cyanobacterium, Arthrospira platensis NIES-46.</title>
        <authorList>
            <person name="Suzuki S."/>
            <person name="Yamaguchi H."/>
            <person name="Kawachi M."/>
        </authorList>
    </citation>
    <scope>NUCLEOTIDE SEQUENCE [LARGE SCALE GENOMIC DNA]</scope>
    <source>
        <strain evidence="1 2">NIES-46</strain>
    </source>
</reference>
<accession>A0A5M3T9D6</accession>
<organism evidence="1 2">
    <name type="scientific">Limnospira platensis NIES-46</name>
    <dbReference type="NCBI Taxonomy" id="1236695"/>
    <lineage>
        <taxon>Bacteria</taxon>
        <taxon>Bacillati</taxon>
        <taxon>Cyanobacteriota</taxon>
        <taxon>Cyanophyceae</taxon>
        <taxon>Oscillatoriophycideae</taxon>
        <taxon>Oscillatoriales</taxon>
        <taxon>Sirenicapillariaceae</taxon>
        <taxon>Limnospira</taxon>
    </lineage>
</organism>